<keyword evidence="6 9" id="KW-0720">Serine protease</keyword>
<comment type="caution">
    <text evidence="14">The sequence shown here is derived from an EMBL/GenBank/DDBJ whole genome shotgun (WGS) entry which is preliminary data.</text>
</comment>
<dbReference type="InterPro" id="IPR023828">
    <property type="entry name" value="Peptidase_S8_Ser-AS"/>
</dbReference>
<evidence type="ECO:0000256" key="1">
    <source>
        <dbReference type="ARBA" id="ARBA00000548"/>
    </source>
</evidence>
<dbReference type="AlphaFoldDB" id="A0A919RE17"/>
<dbReference type="InterPro" id="IPR000209">
    <property type="entry name" value="Peptidase_S8/S53_dom"/>
</dbReference>
<evidence type="ECO:0000313" key="15">
    <source>
        <dbReference type="Proteomes" id="UP000606172"/>
    </source>
</evidence>
<keyword evidence="15" id="KW-1185">Reference proteome</keyword>
<dbReference type="Pfam" id="PF00082">
    <property type="entry name" value="Peptidase_S8"/>
    <property type="match status" value="1"/>
</dbReference>
<dbReference type="PROSITE" id="PS00138">
    <property type="entry name" value="SUBTILASE_SER"/>
    <property type="match status" value="1"/>
</dbReference>
<proteinExistence type="inferred from homology"/>
<gene>
    <name evidence="14" type="ORF">Ssi02_21290</name>
</gene>
<dbReference type="InterPro" id="IPR013783">
    <property type="entry name" value="Ig-like_fold"/>
</dbReference>
<dbReference type="GO" id="GO:0005975">
    <property type="term" value="P:carbohydrate metabolic process"/>
    <property type="evidence" value="ECO:0007669"/>
    <property type="project" value="UniProtKB-ARBA"/>
</dbReference>
<feature type="signal peptide" evidence="10">
    <location>
        <begin position="1"/>
        <end position="32"/>
    </location>
</feature>
<feature type="active site" description="Charge relay system" evidence="8 9">
    <location>
        <position position="192"/>
    </location>
</feature>
<evidence type="ECO:0000256" key="2">
    <source>
        <dbReference type="ARBA" id="ARBA00011073"/>
    </source>
</evidence>
<dbReference type="GO" id="GO:0004252">
    <property type="term" value="F:serine-type endopeptidase activity"/>
    <property type="evidence" value="ECO:0007669"/>
    <property type="project" value="UniProtKB-UniRule"/>
</dbReference>
<protein>
    <recommendedName>
        <fullName evidence="3">alpha-amylase</fullName>
        <ecNumber evidence="3">3.2.1.1</ecNumber>
    </recommendedName>
    <alternativeName>
        <fullName evidence="7">1,4-alpha-D-glucan glucanohydrolase</fullName>
    </alternativeName>
</protein>
<dbReference type="InterPro" id="IPR033857">
    <property type="entry name" value="Bacillopeptidase_F"/>
</dbReference>
<dbReference type="GO" id="GO:0006508">
    <property type="term" value="P:proteolysis"/>
    <property type="evidence" value="ECO:0007669"/>
    <property type="project" value="UniProtKB-KW"/>
</dbReference>
<evidence type="ECO:0000259" key="12">
    <source>
        <dbReference type="Pfam" id="PF11721"/>
    </source>
</evidence>
<name>A0A919RE17_9ACTN</name>
<accession>A0A919RE17</accession>
<comment type="similarity">
    <text evidence="2 9">Belongs to the peptidase S8 family.</text>
</comment>
<dbReference type="Gene3D" id="3.40.50.200">
    <property type="entry name" value="Peptidase S8/S53 domain"/>
    <property type="match status" value="1"/>
</dbReference>
<feature type="domain" description="Peptidase S8/S53" evidence="11">
    <location>
        <begin position="183"/>
        <end position="452"/>
    </location>
</feature>
<evidence type="ECO:0000256" key="6">
    <source>
        <dbReference type="ARBA" id="ARBA00022825"/>
    </source>
</evidence>
<dbReference type="PANTHER" id="PTHR43806">
    <property type="entry name" value="PEPTIDASE S8"/>
    <property type="match status" value="1"/>
</dbReference>
<dbReference type="Gene3D" id="2.60.40.10">
    <property type="entry name" value="Immunoglobulins"/>
    <property type="match status" value="1"/>
</dbReference>
<evidence type="ECO:0000256" key="5">
    <source>
        <dbReference type="ARBA" id="ARBA00022801"/>
    </source>
</evidence>
<evidence type="ECO:0000256" key="3">
    <source>
        <dbReference type="ARBA" id="ARBA00012595"/>
    </source>
</evidence>
<dbReference type="CDD" id="cd07481">
    <property type="entry name" value="Peptidases_S8_BacillopeptidaseF-like"/>
    <property type="match status" value="1"/>
</dbReference>
<dbReference type="SUPFAM" id="SSF49785">
    <property type="entry name" value="Galactose-binding domain-like"/>
    <property type="match status" value="1"/>
</dbReference>
<dbReference type="PROSITE" id="PS51892">
    <property type="entry name" value="SUBTILASE"/>
    <property type="match status" value="1"/>
</dbReference>
<evidence type="ECO:0000256" key="8">
    <source>
        <dbReference type="PIRSR" id="PIRSR615500-1"/>
    </source>
</evidence>
<dbReference type="SUPFAM" id="SSF49452">
    <property type="entry name" value="Starch-binding domain-like"/>
    <property type="match status" value="2"/>
</dbReference>
<evidence type="ECO:0000256" key="4">
    <source>
        <dbReference type="ARBA" id="ARBA00022670"/>
    </source>
</evidence>
<dbReference type="PANTHER" id="PTHR43806:SF11">
    <property type="entry name" value="CEREVISIN-RELATED"/>
    <property type="match status" value="1"/>
</dbReference>
<dbReference type="GO" id="GO:0030246">
    <property type="term" value="F:carbohydrate binding"/>
    <property type="evidence" value="ECO:0007669"/>
    <property type="project" value="InterPro"/>
</dbReference>
<feature type="domain" description="Malectin" evidence="12">
    <location>
        <begin position="1018"/>
        <end position="1165"/>
    </location>
</feature>
<feature type="active site" description="Charge relay system" evidence="8 9">
    <location>
        <position position="411"/>
    </location>
</feature>
<dbReference type="EC" id="3.2.1.1" evidence="3"/>
<feature type="domain" description="BACON" evidence="13">
    <location>
        <begin position="931"/>
        <end position="989"/>
    </location>
</feature>
<evidence type="ECO:0000313" key="14">
    <source>
        <dbReference type="EMBL" id="GII91898.1"/>
    </source>
</evidence>
<dbReference type="GO" id="GO:0004556">
    <property type="term" value="F:alpha-amylase activity"/>
    <property type="evidence" value="ECO:0007669"/>
    <property type="project" value="UniProtKB-EC"/>
</dbReference>
<evidence type="ECO:0000259" key="11">
    <source>
        <dbReference type="Pfam" id="PF00082"/>
    </source>
</evidence>
<evidence type="ECO:0000256" key="10">
    <source>
        <dbReference type="SAM" id="SignalP"/>
    </source>
</evidence>
<dbReference type="SUPFAM" id="SSF52743">
    <property type="entry name" value="Subtilisin-like"/>
    <property type="match status" value="1"/>
</dbReference>
<dbReference type="RefSeq" id="WP_204024266.1">
    <property type="nucleotide sequence ID" value="NZ_BOOW01000012.1"/>
</dbReference>
<dbReference type="InterPro" id="IPR013784">
    <property type="entry name" value="Carb-bd-like_fold"/>
</dbReference>
<dbReference type="InterPro" id="IPR024361">
    <property type="entry name" value="BACON"/>
</dbReference>
<feature type="active site" description="Charge relay system" evidence="8 9">
    <location>
        <position position="239"/>
    </location>
</feature>
<dbReference type="Gene3D" id="2.60.40.1120">
    <property type="entry name" value="Carboxypeptidase-like, regulatory domain"/>
    <property type="match status" value="3"/>
</dbReference>
<dbReference type="SUPFAM" id="SSF49464">
    <property type="entry name" value="Carboxypeptidase regulatory domain-like"/>
    <property type="match status" value="1"/>
</dbReference>
<dbReference type="InterPro" id="IPR021720">
    <property type="entry name" value="Malectin_dom"/>
</dbReference>
<organism evidence="14 15">
    <name type="scientific">Sinosporangium siamense</name>
    <dbReference type="NCBI Taxonomy" id="1367973"/>
    <lineage>
        <taxon>Bacteria</taxon>
        <taxon>Bacillati</taxon>
        <taxon>Actinomycetota</taxon>
        <taxon>Actinomycetes</taxon>
        <taxon>Streptosporangiales</taxon>
        <taxon>Streptosporangiaceae</taxon>
        <taxon>Sinosporangium</taxon>
    </lineage>
</organism>
<dbReference type="Gene3D" id="2.60.120.430">
    <property type="entry name" value="Galactose-binding lectin"/>
    <property type="match status" value="1"/>
</dbReference>
<reference evidence="14" key="1">
    <citation type="submission" date="2021-01" db="EMBL/GenBank/DDBJ databases">
        <title>Whole genome shotgun sequence of Sinosporangium siamense NBRC 109515.</title>
        <authorList>
            <person name="Komaki H."/>
            <person name="Tamura T."/>
        </authorList>
    </citation>
    <scope>NUCLEOTIDE SEQUENCE</scope>
    <source>
        <strain evidence="14">NBRC 109515</strain>
    </source>
</reference>
<dbReference type="Pfam" id="PF11721">
    <property type="entry name" value="Malectin"/>
    <property type="match status" value="1"/>
</dbReference>
<feature type="chain" id="PRO_5038876185" description="alpha-amylase" evidence="10">
    <location>
        <begin position="33"/>
        <end position="1178"/>
    </location>
</feature>
<keyword evidence="5 9" id="KW-0378">Hydrolase</keyword>
<keyword evidence="10" id="KW-0732">Signal</keyword>
<comment type="catalytic activity">
    <reaction evidence="1">
        <text>Endohydrolysis of (1-&gt;4)-alpha-D-glucosidic linkages in polysaccharides containing three or more (1-&gt;4)-alpha-linked D-glucose units.</text>
        <dbReference type="EC" id="3.2.1.1"/>
    </reaction>
</comment>
<evidence type="ECO:0000256" key="9">
    <source>
        <dbReference type="PROSITE-ProRule" id="PRU01240"/>
    </source>
</evidence>
<evidence type="ECO:0000256" key="7">
    <source>
        <dbReference type="ARBA" id="ARBA00030238"/>
    </source>
</evidence>
<sequence length="1178" mass="123687">MSKPPSFLRTTLPGAVAALALVFSLSPSQSVAASAAPERSKTDRAVQADLAADDRAKFWVFLKGQADLSAVAGSTGKIAKTTAVYRAKKQHAESAQAGLRRLLTAAKADFTPFWIANAVLVTGDRKLAAGIERLPEVASISPDVEVAPPTPLPGAKTPKVNAVEWNVDRVNAPRVWNELKNRGEGVVVANIDTGVQFDHPALATQYRGRNPDGTVDHNYNWFDPSLGCAIGTPCDWNGHGTHTMGTMVGDDGAGDTIGVAPGARWIAAKMCDTVCSSADMLKVGEWLLAPTDLNGANPRPDLAPDIVNNSWGYSGYYPWFRVVVDTWIAAGIFPSFSNGNVEIARCNTSASPGLYVGSYSAGAFDAAGTIASFSARGTGEAGDIKPNLAAPGVNVRSSVTGGGYASYSGTSMAAPHVSATVALMWSAAPALRGDVAATRALLDRTAVDVDDTTCGGTAADNNVWGEGRLDAYAAVRAVPYQQLGGVTGTVTSGTTPVAGAGVTVTGPLTRTVHTTREGTFTLPRLPAGDYRLTVDKFGYGTAAATVTVAADQTPARDISLDALPSGVVSGTVTGSGGPAAGATVAVPGTPVRSVTDASGRYRVTLPHGTYDLKVTPEQRCADDATASVTVGGDVTKDVHLGQRTDAFGYTCTVGTEPYVAGTERLGLCCAWPSRGTQLPFPFPLYGKTYRDIAIYSHGFMCFECSPFYPYDYRLPSPTRPNAAIYPFWDWLEVDANSGVYTATVGTAPNRTFIVEWRDVYFYTANHRRISFSALLGENGSISYRYRGLQGDLESGATATVGIENHDGTQGIEYSFNAPSLRDGQTLTFTPGRHGVVQGLITDANDGKPLAGATVKFADGQTRTTLADGSFHAQVPIGDQRVEVSKEHYGTVTKDISVASGAVADAGTTLVTGSVAAGTGEVTLVVPAGAQRTGNLTLTNLGRASTAYTVESDPGQTWLTVTPATGDLAPNAAATLKVNASANGQQAGTVRTGKLRVRSASGRRPEFEVTVKVVAPKHQVAVDAGGTRDVVDAAGDRWTADRRYTAGAHGYVGNGNTRVHTATRPIAGTGEQELFKRARERVLEYRFDNVPDGVYTVELAFAETRGKQPGQRVFDVYAEGKLAVPGLDLAHEVGVHTATTRQYTVWVADGQLNVQFAALTGDTIVNAIRISERPDKVIP</sequence>
<dbReference type="InterPro" id="IPR036852">
    <property type="entry name" value="Peptidase_S8/S53_dom_sf"/>
</dbReference>
<keyword evidence="4 9" id="KW-0645">Protease</keyword>
<dbReference type="InterPro" id="IPR050131">
    <property type="entry name" value="Peptidase_S8_subtilisin-like"/>
</dbReference>
<dbReference type="InterPro" id="IPR015500">
    <property type="entry name" value="Peptidase_S8_subtilisin-rel"/>
</dbReference>
<dbReference type="PRINTS" id="PR00723">
    <property type="entry name" value="SUBTILISIN"/>
</dbReference>
<dbReference type="InterPro" id="IPR008979">
    <property type="entry name" value="Galactose-bd-like_sf"/>
</dbReference>
<dbReference type="Pfam" id="PF13620">
    <property type="entry name" value="CarboxypepD_reg"/>
    <property type="match status" value="3"/>
</dbReference>
<dbReference type="InterPro" id="IPR008969">
    <property type="entry name" value="CarboxyPept-like_regulatory"/>
</dbReference>
<evidence type="ECO:0000259" key="13">
    <source>
        <dbReference type="Pfam" id="PF19190"/>
    </source>
</evidence>
<dbReference type="EMBL" id="BOOW01000012">
    <property type="protein sequence ID" value="GII91898.1"/>
    <property type="molecule type" value="Genomic_DNA"/>
</dbReference>
<dbReference type="Pfam" id="PF19190">
    <property type="entry name" value="BACON_2"/>
    <property type="match status" value="1"/>
</dbReference>
<dbReference type="Proteomes" id="UP000606172">
    <property type="component" value="Unassembled WGS sequence"/>
</dbReference>